<gene>
    <name evidence="3" type="ORF">PsYK624_142250</name>
</gene>
<dbReference type="Pfam" id="PF08631">
    <property type="entry name" value="SPO22"/>
    <property type="match status" value="1"/>
</dbReference>
<dbReference type="GO" id="GO:0090173">
    <property type="term" value="P:regulation of synaptonemal complex assembly"/>
    <property type="evidence" value="ECO:0007669"/>
    <property type="project" value="InterPro"/>
</dbReference>
<dbReference type="PANTHER" id="PTHR40375">
    <property type="entry name" value="SPORULATION-SPECIFIC PROTEIN 22"/>
    <property type="match status" value="1"/>
</dbReference>
<dbReference type="Gene3D" id="1.25.40.10">
    <property type="entry name" value="Tetratricopeptide repeat domain"/>
    <property type="match status" value="1"/>
</dbReference>
<dbReference type="PANTHER" id="PTHR40375:SF2">
    <property type="entry name" value="SPORULATION-SPECIFIC PROTEIN 22"/>
    <property type="match status" value="1"/>
</dbReference>
<comment type="caution">
    <text evidence="3">The sequence shown here is derived from an EMBL/GenBank/DDBJ whole genome shotgun (WGS) entry which is preliminary data.</text>
</comment>
<dbReference type="EMBL" id="BPQB01000080">
    <property type="protein sequence ID" value="GJE98003.1"/>
    <property type="molecule type" value="Genomic_DNA"/>
</dbReference>
<evidence type="ECO:0000313" key="4">
    <source>
        <dbReference type="Proteomes" id="UP000703269"/>
    </source>
</evidence>
<organism evidence="3 4">
    <name type="scientific">Phanerochaete sordida</name>
    <dbReference type="NCBI Taxonomy" id="48140"/>
    <lineage>
        <taxon>Eukaryota</taxon>
        <taxon>Fungi</taxon>
        <taxon>Dikarya</taxon>
        <taxon>Basidiomycota</taxon>
        <taxon>Agaricomycotina</taxon>
        <taxon>Agaricomycetes</taxon>
        <taxon>Polyporales</taxon>
        <taxon>Phanerochaetaceae</taxon>
        <taxon>Phanerochaete</taxon>
    </lineage>
</organism>
<dbReference type="GO" id="GO:0051321">
    <property type="term" value="P:meiotic cell cycle"/>
    <property type="evidence" value="ECO:0007669"/>
    <property type="project" value="UniProtKB-KW"/>
</dbReference>
<proteinExistence type="predicted"/>
<dbReference type="AlphaFoldDB" id="A0A9P3GN62"/>
<keyword evidence="4" id="KW-1185">Reference proteome</keyword>
<dbReference type="InterPro" id="IPR013940">
    <property type="entry name" value="Spo22/ZIP4/TEX11"/>
</dbReference>
<dbReference type="InterPro" id="IPR011990">
    <property type="entry name" value="TPR-like_helical_dom_sf"/>
</dbReference>
<keyword evidence="1" id="KW-0469">Meiosis</keyword>
<evidence type="ECO:0000256" key="2">
    <source>
        <dbReference type="ARBA" id="ARBA00031845"/>
    </source>
</evidence>
<evidence type="ECO:0000256" key="1">
    <source>
        <dbReference type="ARBA" id="ARBA00023254"/>
    </source>
</evidence>
<reference evidence="3 4" key="1">
    <citation type="submission" date="2021-08" db="EMBL/GenBank/DDBJ databases">
        <title>Draft Genome Sequence of Phanerochaete sordida strain YK-624.</title>
        <authorList>
            <person name="Mori T."/>
            <person name="Dohra H."/>
            <person name="Suzuki T."/>
            <person name="Kawagishi H."/>
            <person name="Hirai H."/>
        </authorList>
    </citation>
    <scope>NUCLEOTIDE SEQUENCE [LARGE SCALE GENOMIC DNA]</scope>
    <source>
        <strain evidence="3 4">YK-624</strain>
    </source>
</reference>
<dbReference type="InterPro" id="IPR039057">
    <property type="entry name" value="Spo22/ZIP4"/>
</dbReference>
<sequence length="975" mass="107860">MSARKRKAAAILPVFQDIQDLLLVIKPRLGEAKRSAWSLLVPDLDKVAAQAEAISQQRPKSNKDWQDVADALDREGVYLWNAATTIKGAESDVGPEVVAALRMAGFRLIEAGLEQHQPFEGLVHVLRLASKAGASLSEVGRHGVATSILACAAKYEEQLRTIDDAESSHQQTRAQAVVLYHSSRMEAAWREGNAGVADFFLDKVTEHDQRVRLLPPHDRVALAAKLLEIGRSILKTVREGHGDAVQLPPGEGAVKWMQKAFSIIELSDDASTAGMGDLKRSILRSLARAYYMSSSHDADNLDRAETTLNELIDTLDSAADRGNPEHQQLRWMRIAVLKRRKAAESQLLDAFKSIIDHMSYSDSNVTDILQELRTLAQYHTLVTAVHQHALQKAVDSEAEGCPPCVDRLLLSLLFHCSKDEDHSRAMRDVEAALACIHGAEIVLPKVPATACLTLLWQFGDRHYNAKRWPAAADWFLCGAHPVFASMARPSNAKCFRKAALCHIQQREYSRASAILRRCPNNDAATRYVALLAAVHQGSEAEAIEAVRGMAEAPDFDRKMLLLATQLANESDMKTLLLAVLQALLDTVQAQDGRDVHLETLTLIRCIIRLTVKLMAEPGVNSNGFVPTLIGHFITGKTLIESLPKAQRAVAAKDISWLWRTAYNCAVQGCADWEAAEDAVTKLFDTARELLEIYCTSSVTDVDPDLHVYVANASFAAVAGKVFALRRRLDEADDGPQDLNGAFRNISLCKDRIQGLLENKHLIADEDVMRARSFIHILRLFQAEVCCLMKNWGSLLGVIQDAVRSDALATETFEAFADMLWVEKDCPVEVLFAALEAILHASLDRASLSVEKFSRWLRAICTILLSRNSSADRAKALRYVEQAVAVLEEHTDDLHDENVYPMDERQWLLGTSYNTGIECLHVSLADEARRWFEASTVVCRFVPDGGSRAAKISETYTTLLERFQPGASTSTNSDLS</sequence>
<accession>A0A9P3GN62</accession>
<dbReference type="OrthoDB" id="65716at2759"/>
<evidence type="ECO:0000313" key="3">
    <source>
        <dbReference type="EMBL" id="GJE98003.1"/>
    </source>
</evidence>
<dbReference type="Proteomes" id="UP000703269">
    <property type="component" value="Unassembled WGS sequence"/>
</dbReference>
<protein>
    <recommendedName>
        <fullName evidence="2">Protein ZIP4 homolog</fullName>
    </recommendedName>
</protein>
<name>A0A9P3GN62_9APHY</name>